<dbReference type="GO" id="GO:0006272">
    <property type="term" value="P:leading strand elongation"/>
    <property type="evidence" value="ECO:0007669"/>
    <property type="project" value="TreeGrafter"/>
</dbReference>
<dbReference type="InterPro" id="IPR003958">
    <property type="entry name" value="CBFA_NFYB_domain"/>
</dbReference>
<feature type="compositionally biased region" description="Acidic residues" evidence="4">
    <location>
        <begin position="139"/>
        <end position="155"/>
    </location>
</feature>
<organism evidence="6 7">
    <name type="scientific">Calicophoron daubneyi</name>
    <name type="common">Rumen fluke</name>
    <name type="synonym">Paramphistomum daubneyi</name>
    <dbReference type="NCBI Taxonomy" id="300641"/>
    <lineage>
        <taxon>Eukaryota</taxon>
        <taxon>Metazoa</taxon>
        <taxon>Spiralia</taxon>
        <taxon>Lophotrochozoa</taxon>
        <taxon>Platyhelminthes</taxon>
        <taxon>Trematoda</taxon>
        <taxon>Digenea</taxon>
        <taxon>Plagiorchiida</taxon>
        <taxon>Pronocephalata</taxon>
        <taxon>Paramphistomoidea</taxon>
        <taxon>Paramphistomidae</taxon>
        <taxon>Calicophoron</taxon>
    </lineage>
</organism>
<dbReference type="EMBL" id="CAXLJL010000245">
    <property type="protein sequence ID" value="CAL5135083.1"/>
    <property type="molecule type" value="Genomic_DNA"/>
</dbReference>
<dbReference type="InterPro" id="IPR051377">
    <property type="entry name" value="DNA_Pol-Epsilon_Subunit"/>
</dbReference>
<sequence length="196" mass="21231">MAENSDELYLPNAVILRIIKDSLPDRMLVSREARSAISKSASSFILYVTSLASTHCEAAKRKTLQVSDILAALKEMQFGHYVSTLEKFMDEYRAKNIQKKAAKSSSSAVSSEEGSTSGGQMTADIKVDPASESDPVDLTLDDETEEETKDDEEHSEVEISSDSAESTEAKDLDGNEDASSTDATEALQQSPNPLDA</sequence>
<dbReference type="GO" id="GO:0008622">
    <property type="term" value="C:epsilon DNA polymerase complex"/>
    <property type="evidence" value="ECO:0007669"/>
    <property type="project" value="TreeGrafter"/>
</dbReference>
<name>A0AAV2TCJ5_CALDB</name>
<evidence type="ECO:0000259" key="5">
    <source>
        <dbReference type="Pfam" id="PF00808"/>
    </source>
</evidence>
<dbReference type="GO" id="GO:0031490">
    <property type="term" value="F:chromatin DNA binding"/>
    <property type="evidence" value="ECO:0007669"/>
    <property type="project" value="TreeGrafter"/>
</dbReference>
<evidence type="ECO:0000256" key="4">
    <source>
        <dbReference type="SAM" id="MobiDB-lite"/>
    </source>
</evidence>
<dbReference type="GO" id="GO:0008623">
    <property type="term" value="C:CHRAC"/>
    <property type="evidence" value="ECO:0007669"/>
    <property type="project" value="TreeGrafter"/>
</dbReference>
<keyword evidence="2" id="KW-0539">Nucleus</keyword>
<dbReference type="AlphaFoldDB" id="A0AAV2TCJ5"/>
<dbReference type="Gene3D" id="1.10.20.10">
    <property type="entry name" value="Histone, subunit A"/>
    <property type="match status" value="1"/>
</dbReference>
<evidence type="ECO:0000256" key="3">
    <source>
        <dbReference type="ARBA" id="ARBA00039793"/>
    </source>
</evidence>
<comment type="caution">
    <text evidence="6">The sequence shown here is derived from an EMBL/GenBank/DDBJ whole genome shotgun (WGS) entry which is preliminary data.</text>
</comment>
<dbReference type="PANTHER" id="PTHR46172">
    <property type="entry name" value="DNA POLYMERASE EPSILON SUBUNIT 3"/>
    <property type="match status" value="1"/>
</dbReference>
<dbReference type="PANTHER" id="PTHR46172:SF1">
    <property type="entry name" value="DNA POLYMERASE EPSILON SUBUNIT 3"/>
    <property type="match status" value="1"/>
</dbReference>
<feature type="region of interest" description="Disordered" evidence="4">
    <location>
        <begin position="99"/>
        <end position="196"/>
    </location>
</feature>
<evidence type="ECO:0000256" key="1">
    <source>
        <dbReference type="ARBA" id="ARBA00004123"/>
    </source>
</evidence>
<dbReference type="Proteomes" id="UP001497525">
    <property type="component" value="Unassembled WGS sequence"/>
</dbReference>
<dbReference type="SUPFAM" id="SSF47113">
    <property type="entry name" value="Histone-fold"/>
    <property type="match status" value="1"/>
</dbReference>
<dbReference type="Pfam" id="PF00808">
    <property type="entry name" value="CBFD_NFYB_HMF"/>
    <property type="match status" value="1"/>
</dbReference>
<dbReference type="GO" id="GO:0006974">
    <property type="term" value="P:DNA damage response"/>
    <property type="evidence" value="ECO:0007669"/>
    <property type="project" value="TreeGrafter"/>
</dbReference>
<dbReference type="InterPro" id="IPR009072">
    <property type="entry name" value="Histone-fold"/>
</dbReference>
<proteinExistence type="predicted"/>
<protein>
    <recommendedName>
        <fullName evidence="3">DNA polymerase epsilon subunit 3</fullName>
    </recommendedName>
</protein>
<feature type="compositionally biased region" description="Low complexity" evidence="4">
    <location>
        <begin position="103"/>
        <end position="119"/>
    </location>
</feature>
<dbReference type="CDD" id="cd22928">
    <property type="entry name" value="HFD_POLE3_DPB4"/>
    <property type="match status" value="1"/>
</dbReference>
<evidence type="ECO:0000313" key="6">
    <source>
        <dbReference type="EMBL" id="CAL5135083.1"/>
    </source>
</evidence>
<evidence type="ECO:0000313" key="7">
    <source>
        <dbReference type="Proteomes" id="UP001497525"/>
    </source>
</evidence>
<accession>A0AAV2TCJ5</accession>
<comment type="subcellular location">
    <subcellularLocation>
        <location evidence="1">Nucleus</location>
    </subcellularLocation>
</comment>
<reference evidence="6" key="1">
    <citation type="submission" date="2024-06" db="EMBL/GenBank/DDBJ databases">
        <authorList>
            <person name="Liu X."/>
            <person name="Lenzi L."/>
            <person name="Haldenby T S."/>
            <person name="Uol C."/>
        </authorList>
    </citation>
    <scope>NUCLEOTIDE SEQUENCE</scope>
</reference>
<feature type="domain" description="Transcription factor CBF/NF-Y/archaeal histone" evidence="5">
    <location>
        <begin position="9"/>
        <end position="73"/>
    </location>
</feature>
<dbReference type="GO" id="GO:0046982">
    <property type="term" value="F:protein heterodimerization activity"/>
    <property type="evidence" value="ECO:0007669"/>
    <property type="project" value="InterPro"/>
</dbReference>
<feature type="compositionally biased region" description="Polar residues" evidence="4">
    <location>
        <begin position="177"/>
        <end position="196"/>
    </location>
</feature>
<gene>
    <name evidence="6" type="ORF">CDAUBV1_LOCUS9148</name>
</gene>
<evidence type="ECO:0000256" key="2">
    <source>
        <dbReference type="ARBA" id="ARBA00023242"/>
    </source>
</evidence>
<dbReference type="GO" id="GO:0031507">
    <property type="term" value="P:heterochromatin formation"/>
    <property type="evidence" value="ECO:0007669"/>
    <property type="project" value="TreeGrafter"/>
</dbReference>